<evidence type="ECO:0000313" key="2">
    <source>
        <dbReference type="EMBL" id="TDD69151.1"/>
    </source>
</evidence>
<reference evidence="2 3" key="1">
    <citation type="submission" date="2019-02" db="EMBL/GenBank/DDBJ databases">
        <title>Draft genome sequences of novel Actinobacteria.</title>
        <authorList>
            <person name="Sahin N."/>
            <person name="Ay H."/>
            <person name="Saygin H."/>
        </authorList>
    </citation>
    <scope>NUCLEOTIDE SEQUENCE [LARGE SCALE GENOMIC DNA]</scope>
    <source>
        <strain evidence="2 3">8K307</strain>
    </source>
</reference>
<keyword evidence="3" id="KW-1185">Reference proteome</keyword>
<feature type="region of interest" description="Disordered" evidence="1">
    <location>
        <begin position="1"/>
        <end position="66"/>
    </location>
</feature>
<accession>A0A4R5AAH9</accession>
<proteinExistence type="predicted"/>
<dbReference type="AlphaFoldDB" id="A0A4R5AAH9"/>
<dbReference type="EMBL" id="SMLB01000016">
    <property type="protein sequence ID" value="TDD69151.1"/>
    <property type="molecule type" value="Genomic_DNA"/>
</dbReference>
<name>A0A4R5AAH9_9ACTN</name>
<sequence>MPRPGTHRYDIKRTRLRKELEDDGVAADHEADEEANRRLQSDPRMRPDEPSGRALGPKGERDAGDS</sequence>
<gene>
    <name evidence="2" type="ORF">E1262_13780</name>
</gene>
<dbReference type="Proteomes" id="UP000295217">
    <property type="component" value="Unassembled WGS sequence"/>
</dbReference>
<protein>
    <recommendedName>
        <fullName evidence="4">Phosphatidylethanolamine-binding protein</fullName>
    </recommendedName>
</protein>
<evidence type="ECO:0008006" key="4">
    <source>
        <dbReference type="Google" id="ProtNLM"/>
    </source>
</evidence>
<evidence type="ECO:0000256" key="1">
    <source>
        <dbReference type="SAM" id="MobiDB-lite"/>
    </source>
</evidence>
<comment type="caution">
    <text evidence="2">The sequence shown here is derived from an EMBL/GenBank/DDBJ whole genome shotgun (WGS) entry which is preliminary data.</text>
</comment>
<organism evidence="2 3">
    <name type="scientific">Jiangella aurantiaca</name>
    <dbReference type="NCBI Taxonomy" id="2530373"/>
    <lineage>
        <taxon>Bacteria</taxon>
        <taxon>Bacillati</taxon>
        <taxon>Actinomycetota</taxon>
        <taxon>Actinomycetes</taxon>
        <taxon>Jiangellales</taxon>
        <taxon>Jiangellaceae</taxon>
        <taxon>Jiangella</taxon>
    </lineage>
</organism>
<dbReference type="OrthoDB" id="3401467at2"/>
<evidence type="ECO:0000313" key="3">
    <source>
        <dbReference type="Proteomes" id="UP000295217"/>
    </source>
</evidence>
<feature type="compositionally biased region" description="Basic and acidic residues" evidence="1">
    <location>
        <begin position="7"/>
        <end position="51"/>
    </location>
</feature>